<proteinExistence type="predicted"/>
<dbReference type="EMBL" id="CM023484">
    <property type="protein sequence ID" value="KAH6933215.1"/>
    <property type="molecule type" value="Genomic_DNA"/>
</dbReference>
<sequence length="186" mass="19951">MTSEDSTTVAGTTAMPECDVVLFCPSVANSTMTATAPLLSFSTSSLSASGALWYHHWAVAFVYHDGSALYCDAGCDPDSGELVGGSAWKTKTQLDTMNVKKIHLGKHRIPESRVTAIIRELCTRGLYHFTKNNCQKWVTELLSGLGIEVPPSLTDAEQVVAPAATKIGFAAMLAVAFGLTRNFFKT</sequence>
<evidence type="ECO:0000313" key="1">
    <source>
        <dbReference type="EMBL" id="KAH6933215.1"/>
    </source>
</evidence>
<reference evidence="1" key="1">
    <citation type="submission" date="2020-05" db="EMBL/GenBank/DDBJ databases">
        <title>Large-scale comparative analyses of tick genomes elucidate their genetic diversity and vector capacities.</title>
        <authorList>
            <person name="Jia N."/>
            <person name="Wang J."/>
            <person name="Shi W."/>
            <person name="Du L."/>
            <person name="Sun Y."/>
            <person name="Zhan W."/>
            <person name="Jiang J."/>
            <person name="Wang Q."/>
            <person name="Zhang B."/>
            <person name="Ji P."/>
            <person name="Sakyi L.B."/>
            <person name="Cui X."/>
            <person name="Yuan T."/>
            <person name="Jiang B."/>
            <person name="Yang W."/>
            <person name="Lam T.T.-Y."/>
            <person name="Chang Q."/>
            <person name="Ding S."/>
            <person name="Wang X."/>
            <person name="Zhu J."/>
            <person name="Ruan X."/>
            <person name="Zhao L."/>
            <person name="Wei J."/>
            <person name="Que T."/>
            <person name="Du C."/>
            <person name="Cheng J."/>
            <person name="Dai P."/>
            <person name="Han X."/>
            <person name="Huang E."/>
            <person name="Gao Y."/>
            <person name="Liu J."/>
            <person name="Shao H."/>
            <person name="Ye R."/>
            <person name="Li L."/>
            <person name="Wei W."/>
            <person name="Wang X."/>
            <person name="Wang C."/>
            <person name="Yang T."/>
            <person name="Huo Q."/>
            <person name="Li W."/>
            <person name="Guo W."/>
            <person name="Chen H."/>
            <person name="Zhou L."/>
            <person name="Ni X."/>
            <person name="Tian J."/>
            <person name="Zhou Y."/>
            <person name="Sheng Y."/>
            <person name="Liu T."/>
            <person name="Pan Y."/>
            <person name="Xia L."/>
            <person name="Li J."/>
            <person name="Zhao F."/>
            <person name="Cao W."/>
        </authorList>
    </citation>
    <scope>NUCLEOTIDE SEQUENCE</scope>
    <source>
        <strain evidence="1">Hyas-2018</strain>
    </source>
</reference>
<dbReference type="Proteomes" id="UP000821845">
    <property type="component" value="Chromosome 4"/>
</dbReference>
<keyword evidence="2" id="KW-1185">Reference proteome</keyword>
<protein>
    <submittedName>
        <fullName evidence="1">Uncharacterized protein</fullName>
    </submittedName>
</protein>
<name>A0ACB7SF73_HYAAI</name>
<comment type="caution">
    <text evidence="1">The sequence shown here is derived from an EMBL/GenBank/DDBJ whole genome shotgun (WGS) entry which is preliminary data.</text>
</comment>
<accession>A0ACB7SF73</accession>
<gene>
    <name evidence="1" type="ORF">HPB50_013544</name>
</gene>
<evidence type="ECO:0000313" key="2">
    <source>
        <dbReference type="Proteomes" id="UP000821845"/>
    </source>
</evidence>
<organism evidence="1 2">
    <name type="scientific">Hyalomma asiaticum</name>
    <name type="common">Tick</name>
    <dbReference type="NCBI Taxonomy" id="266040"/>
    <lineage>
        <taxon>Eukaryota</taxon>
        <taxon>Metazoa</taxon>
        <taxon>Ecdysozoa</taxon>
        <taxon>Arthropoda</taxon>
        <taxon>Chelicerata</taxon>
        <taxon>Arachnida</taxon>
        <taxon>Acari</taxon>
        <taxon>Parasitiformes</taxon>
        <taxon>Ixodida</taxon>
        <taxon>Ixodoidea</taxon>
        <taxon>Ixodidae</taxon>
        <taxon>Hyalomminae</taxon>
        <taxon>Hyalomma</taxon>
    </lineage>
</organism>